<dbReference type="AlphaFoldDB" id="A0A5J5K0E3"/>
<protein>
    <submittedName>
        <fullName evidence="1">Uncharacterized protein</fullName>
    </submittedName>
</protein>
<dbReference type="RefSeq" id="WP_150935868.1">
    <property type="nucleotide sequence ID" value="NZ_VYTZ01000008.1"/>
</dbReference>
<gene>
    <name evidence="1" type="ORF">F5972_23420</name>
</gene>
<proteinExistence type="predicted"/>
<dbReference type="Proteomes" id="UP000327011">
    <property type="component" value="Unassembled WGS sequence"/>
</dbReference>
<dbReference type="EMBL" id="VYTZ01000008">
    <property type="protein sequence ID" value="KAA9376377.1"/>
    <property type="molecule type" value="Genomic_DNA"/>
</dbReference>
<evidence type="ECO:0000313" key="1">
    <source>
        <dbReference type="EMBL" id="KAA9376377.1"/>
    </source>
</evidence>
<keyword evidence="2" id="KW-1185">Reference proteome</keyword>
<reference evidence="1 2" key="1">
    <citation type="submission" date="2019-09" db="EMBL/GenBank/DDBJ databases">
        <title>Screening of Novel Bioactive Compounds from Soil-Associated.</title>
        <authorList>
            <person name="Gong X."/>
        </authorList>
    </citation>
    <scope>NUCLEOTIDE SEQUENCE [LARGE SCALE GENOMIC DNA]</scope>
    <source>
        <strain evidence="1 2">Gxj-6</strain>
    </source>
</reference>
<organism evidence="1 2">
    <name type="scientific">Microbispora cellulosiformans</name>
    <dbReference type="NCBI Taxonomy" id="2614688"/>
    <lineage>
        <taxon>Bacteria</taxon>
        <taxon>Bacillati</taxon>
        <taxon>Actinomycetota</taxon>
        <taxon>Actinomycetes</taxon>
        <taxon>Streptosporangiales</taxon>
        <taxon>Streptosporangiaceae</taxon>
        <taxon>Microbispora</taxon>
    </lineage>
</organism>
<sequence length="386" mass="44085">MNLQAQIELITVPQDFTRLCNTVLRAEYGDDFLPIDDDRPDRGNDGYLKSEKRIFAAHCFKRIQNRGLDSEIYAKMSSDLKKAIALKGDGGWEIRHWTFLSNYPIPEAIASRILKAGRDAGIEVSWRGPDYFAGVLQRFKSVRELFPNLLANDIMWKLEEITEQIESLRVDQRDPVVTWVPRNPEEQQLLISQAPPAWEYLLFAGSLLQGKERLEGKWRDFQMGYGRRNGVYLDDKSAVARLGGVFGDALVVGNGIKPIFDERAQEEAFGPPGVPGDPGKIIHFAGRIISTYEDLLDWASDIRGTVYPEEMRHAAELAARVADRPARDIRDFVDRVVEEYGRIPQWLEMPNRGRLEINLTLELSVDDAAIEACMKEYKRACRRMRI</sequence>
<comment type="caution">
    <text evidence="1">The sequence shown here is derived from an EMBL/GenBank/DDBJ whole genome shotgun (WGS) entry which is preliminary data.</text>
</comment>
<evidence type="ECO:0000313" key="2">
    <source>
        <dbReference type="Proteomes" id="UP000327011"/>
    </source>
</evidence>
<name>A0A5J5K0E3_9ACTN</name>
<accession>A0A5J5K0E3</accession>